<gene>
    <name evidence="1" type="primary">tc1a_231</name>
    <name evidence="1" type="ORF">AVEN_52052_1</name>
</gene>
<dbReference type="OrthoDB" id="4843387at2759"/>
<proteinExistence type="predicted"/>
<dbReference type="AlphaFoldDB" id="A0A4Y2CF05"/>
<dbReference type="EMBL" id="BGPR01000184">
    <property type="protein sequence ID" value="GBM02880.1"/>
    <property type="molecule type" value="Genomic_DNA"/>
</dbReference>
<organism evidence="1 2">
    <name type="scientific">Araneus ventricosus</name>
    <name type="common">Orbweaver spider</name>
    <name type="synonym">Epeira ventricosa</name>
    <dbReference type="NCBI Taxonomy" id="182803"/>
    <lineage>
        <taxon>Eukaryota</taxon>
        <taxon>Metazoa</taxon>
        <taxon>Ecdysozoa</taxon>
        <taxon>Arthropoda</taxon>
        <taxon>Chelicerata</taxon>
        <taxon>Arachnida</taxon>
        <taxon>Araneae</taxon>
        <taxon>Araneomorphae</taxon>
        <taxon>Entelegynae</taxon>
        <taxon>Araneoidea</taxon>
        <taxon>Araneidae</taxon>
        <taxon>Araneus</taxon>
    </lineage>
</organism>
<reference evidence="1 2" key="1">
    <citation type="journal article" date="2019" name="Sci. Rep.">
        <title>Orb-weaving spider Araneus ventricosus genome elucidates the spidroin gene catalogue.</title>
        <authorList>
            <person name="Kono N."/>
            <person name="Nakamura H."/>
            <person name="Ohtoshi R."/>
            <person name="Moran D.A.P."/>
            <person name="Shinohara A."/>
            <person name="Yoshida Y."/>
            <person name="Fujiwara M."/>
            <person name="Mori M."/>
            <person name="Tomita M."/>
            <person name="Arakawa K."/>
        </authorList>
    </citation>
    <scope>NUCLEOTIDE SEQUENCE [LARGE SCALE GENOMIC DNA]</scope>
</reference>
<evidence type="ECO:0000313" key="2">
    <source>
        <dbReference type="Proteomes" id="UP000499080"/>
    </source>
</evidence>
<keyword evidence="2" id="KW-1185">Reference proteome</keyword>
<dbReference type="Gene3D" id="3.30.420.10">
    <property type="entry name" value="Ribonuclease H-like superfamily/Ribonuclease H"/>
    <property type="match status" value="1"/>
</dbReference>
<evidence type="ECO:0000313" key="1">
    <source>
        <dbReference type="EMBL" id="GBM02880.1"/>
    </source>
</evidence>
<sequence>MNRSSIMQKIKKNLRLRTVKLTIELEKRFAVYGNPEIVRRVVRSYGYNTRVARRKCFVNERTRKLRLDFPKSMVDKDVSLWESVIFVDESKFNIFGPDGRITVWRKPNEEFNPKSLLPTAKHGGGGIMVWGCFAASGMGNLVFIENWTNISI</sequence>
<dbReference type="GO" id="GO:0003676">
    <property type="term" value="F:nucleic acid binding"/>
    <property type="evidence" value="ECO:0007669"/>
    <property type="project" value="InterPro"/>
</dbReference>
<comment type="caution">
    <text evidence="1">The sequence shown here is derived from an EMBL/GenBank/DDBJ whole genome shotgun (WGS) entry which is preliminary data.</text>
</comment>
<name>A0A4Y2CF05_ARAVE</name>
<protein>
    <submittedName>
        <fullName evidence="1">Transposable element Tc1 transposase</fullName>
    </submittedName>
</protein>
<dbReference type="InterPro" id="IPR036397">
    <property type="entry name" value="RNaseH_sf"/>
</dbReference>
<accession>A0A4Y2CF05</accession>
<dbReference type="Proteomes" id="UP000499080">
    <property type="component" value="Unassembled WGS sequence"/>
</dbReference>